<protein>
    <submittedName>
        <fullName evidence="6">Glycoside hydrolase family 43 protein</fullName>
    </submittedName>
</protein>
<proteinExistence type="inferred from homology"/>
<dbReference type="PANTHER" id="PTHR42812">
    <property type="entry name" value="BETA-XYLOSIDASE"/>
    <property type="match status" value="1"/>
</dbReference>
<accession>A0ABY9Y6Z9</accession>
<evidence type="ECO:0000259" key="5">
    <source>
        <dbReference type="Pfam" id="PF17851"/>
    </source>
</evidence>
<dbReference type="Gene3D" id="2.60.120.200">
    <property type="match status" value="1"/>
</dbReference>
<dbReference type="InterPro" id="IPR051795">
    <property type="entry name" value="Glycosyl_Hydrlase_43"/>
</dbReference>
<dbReference type="Pfam" id="PF17851">
    <property type="entry name" value="GH43_C2"/>
    <property type="match status" value="1"/>
</dbReference>
<evidence type="ECO:0000256" key="1">
    <source>
        <dbReference type="ARBA" id="ARBA00009865"/>
    </source>
</evidence>
<gene>
    <name evidence="6" type="ORF">RHP49_06205</name>
</gene>
<dbReference type="InterPro" id="IPR023296">
    <property type="entry name" value="Glyco_hydro_beta-prop_sf"/>
</dbReference>
<name>A0ABY9Y6Z9_9FLAO</name>
<dbReference type="GO" id="GO:0016787">
    <property type="term" value="F:hydrolase activity"/>
    <property type="evidence" value="ECO:0007669"/>
    <property type="project" value="UniProtKB-KW"/>
</dbReference>
<evidence type="ECO:0000256" key="3">
    <source>
        <dbReference type="ARBA" id="ARBA00023295"/>
    </source>
</evidence>
<dbReference type="CDD" id="cd18617">
    <property type="entry name" value="GH43_XynB-like"/>
    <property type="match status" value="1"/>
</dbReference>
<dbReference type="PANTHER" id="PTHR42812:SF12">
    <property type="entry name" value="BETA-XYLOSIDASE-RELATED"/>
    <property type="match status" value="1"/>
</dbReference>
<dbReference type="InterPro" id="IPR041542">
    <property type="entry name" value="GH43_C2"/>
</dbReference>
<dbReference type="Proteomes" id="UP001303407">
    <property type="component" value="Chromosome"/>
</dbReference>
<dbReference type="InterPro" id="IPR013320">
    <property type="entry name" value="ConA-like_dom_sf"/>
</dbReference>
<dbReference type="EMBL" id="CP134536">
    <property type="protein sequence ID" value="WNH13846.1"/>
    <property type="molecule type" value="Genomic_DNA"/>
</dbReference>
<evidence type="ECO:0000256" key="2">
    <source>
        <dbReference type="ARBA" id="ARBA00022801"/>
    </source>
</evidence>
<dbReference type="Gene3D" id="2.115.10.20">
    <property type="entry name" value="Glycosyl hydrolase domain, family 43"/>
    <property type="match status" value="1"/>
</dbReference>
<feature type="domain" description="Beta-xylosidase C-terminal Concanavalin A-like" evidence="5">
    <location>
        <begin position="393"/>
        <end position="574"/>
    </location>
</feature>
<dbReference type="SUPFAM" id="SSF49899">
    <property type="entry name" value="Concanavalin A-like lectins/glucanases"/>
    <property type="match status" value="1"/>
</dbReference>
<dbReference type="SUPFAM" id="SSF75005">
    <property type="entry name" value="Arabinanase/levansucrase/invertase"/>
    <property type="match status" value="1"/>
</dbReference>
<sequence length="578" mass="66014">MPIFSTVFLKNLSILSLLTLFISCKKIFNSKQSVANHEYSTFFWFNYQGKDDSFKSISKTNDSYINPILSGFYPDPSICYANGKFYLINSSFSYFPGIPIFESIDLVNWHQIGHVITRKEQADFSGLKVSKGMFAPTIRYHDGTFYVICTNVEASGNFIVTAKNPEGPWSDPIILPEVEGIDPDLFFNDDGKVYITHNGVPPNNISKHEGHRAIYMFEYDLENKKVIGDSKLLVNGGTSMDIKPVWVEAPHVFKKDSYYYLICAQGGTRDNHSEVVFRSKAVFGPYLSYENNPILTQRHLNPSRENAISSTGHADFVELPNGDWWSVFLGCRPYEDDLYNTGRETFLMPVSWENGWPTVVGGKNPLPVIHKKPNLPISQEPIKPTTGNFVSHDDFNKNTLNFNWNFIRTPLENWHKLDGDNLLIKPRTESIHTKTNYSFIGRRQQHLQFEASTKLFYKVTDTLQTAGLVAFQNEDFYLLIGKRLNKNGNTEVFLEKNAGPLDASKPTIITKKELNENTDDLFLKIEGEKRFYNFYYKTKEEEPWILLGDHMDASILSTNNAGGFVGTYLGMYTSLKHF</sequence>
<dbReference type="RefSeq" id="WP_415863832.1">
    <property type="nucleotide sequence ID" value="NZ_CP134536.1"/>
</dbReference>
<keyword evidence="3 4" id="KW-0326">Glycosidase</keyword>
<dbReference type="Pfam" id="PF04616">
    <property type="entry name" value="Glyco_hydro_43"/>
    <property type="match status" value="1"/>
</dbReference>
<keyword evidence="7" id="KW-1185">Reference proteome</keyword>
<comment type="similarity">
    <text evidence="1 4">Belongs to the glycosyl hydrolase 43 family.</text>
</comment>
<evidence type="ECO:0000313" key="7">
    <source>
        <dbReference type="Proteomes" id="UP001303407"/>
    </source>
</evidence>
<evidence type="ECO:0000313" key="6">
    <source>
        <dbReference type="EMBL" id="WNH13846.1"/>
    </source>
</evidence>
<evidence type="ECO:0000256" key="4">
    <source>
        <dbReference type="RuleBase" id="RU361187"/>
    </source>
</evidence>
<keyword evidence="2 4" id="KW-0378">Hydrolase</keyword>
<organism evidence="6 7">
    <name type="scientific">Thalassobellus suaedae</name>
    <dbReference type="NCBI Taxonomy" id="3074124"/>
    <lineage>
        <taxon>Bacteria</taxon>
        <taxon>Pseudomonadati</taxon>
        <taxon>Bacteroidota</taxon>
        <taxon>Flavobacteriia</taxon>
        <taxon>Flavobacteriales</taxon>
        <taxon>Flavobacteriaceae</taxon>
        <taxon>Thalassobellus</taxon>
    </lineage>
</organism>
<reference evidence="6 7" key="1">
    <citation type="submission" date="2023-09" db="EMBL/GenBank/DDBJ databases">
        <title>Thalassobella suaedae gen. nov., sp. nov., a marine bacterium of the family Flavobacteriaceae isolated from a halophyte Suaeda japonica.</title>
        <authorList>
            <person name="Lee S.Y."/>
            <person name="Hwang C.Y."/>
        </authorList>
    </citation>
    <scope>NUCLEOTIDE SEQUENCE [LARGE SCALE GENOMIC DNA]</scope>
    <source>
        <strain evidence="6 7">HL-DH10</strain>
    </source>
</reference>
<dbReference type="InterPro" id="IPR006710">
    <property type="entry name" value="Glyco_hydro_43"/>
</dbReference>